<feature type="binding site" evidence="16">
    <location>
        <position position="127"/>
    </location>
    <ligand>
        <name>ATP</name>
        <dbReference type="ChEBI" id="CHEBI:30616"/>
    </ligand>
</feature>
<keyword evidence="13 16" id="KW-0173">Coenzyme A biosynthesis</keyword>
<comment type="function">
    <text evidence="16">Catalyzes the phosphorylation of pantothenate (Pan), the first step in CoA biosynthesis.</text>
</comment>
<dbReference type="GO" id="GO:0004594">
    <property type="term" value="F:pantothenate kinase activity"/>
    <property type="evidence" value="ECO:0007669"/>
    <property type="project" value="UniProtKB-UniRule"/>
</dbReference>
<keyword evidence="9 16" id="KW-0547">Nucleotide-binding</keyword>
<evidence type="ECO:0000256" key="7">
    <source>
        <dbReference type="ARBA" id="ARBA00022490"/>
    </source>
</evidence>
<dbReference type="EMBL" id="CP002738">
    <property type="protein sequence ID" value="AEG00096.1"/>
    <property type="molecule type" value="Genomic_DNA"/>
</dbReference>
<dbReference type="SUPFAM" id="SSF53067">
    <property type="entry name" value="Actin-like ATPase domain"/>
    <property type="match status" value="2"/>
</dbReference>
<feature type="binding site" evidence="16">
    <location>
        <position position="124"/>
    </location>
    <ligand>
        <name>K(+)</name>
        <dbReference type="ChEBI" id="CHEBI:29103"/>
    </ligand>
</feature>
<evidence type="ECO:0000256" key="13">
    <source>
        <dbReference type="ARBA" id="ARBA00022993"/>
    </source>
</evidence>
<evidence type="ECO:0000256" key="8">
    <source>
        <dbReference type="ARBA" id="ARBA00022679"/>
    </source>
</evidence>
<keyword evidence="18" id="KW-1185">Reference proteome</keyword>
<evidence type="ECO:0000256" key="5">
    <source>
        <dbReference type="ARBA" id="ARBA00011738"/>
    </source>
</evidence>
<protein>
    <recommendedName>
        <fullName evidence="15 16">Type III pantothenate kinase</fullName>
        <ecNumber evidence="6 16">2.7.1.33</ecNumber>
    </recommendedName>
    <alternativeName>
        <fullName evidence="16">PanK-III</fullName>
    </alternativeName>
    <alternativeName>
        <fullName evidence="16">Pantothenic acid kinase</fullName>
    </alternativeName>
</protein>
<reference evidence="17 18" key="1">
    <citation type="journal article" date="2011" name="J. Bacteriol.">
        <title>Complete Genome Sequence of the Aerobic Marine Methanotroph Methylomonas methanica MC09.</title>
        <authorList>
            <person name="Boden R."/>
            <person name="Cunliffe M."/>
            <person name="Scanlan J."/>
            <person name="Moussard H."/>
            <person name="Kits K.D."/>
            <person name="Klotz M.G."/>
            <person name="Jetten M.S."/>
            <person name="Vuilleumier S."/>
            <person name="Han J."/>
            <person name="Peters L."/>
            <person name="Mikhailova N."/>
            <person name="Teshima H."/>
            <person name="Tapia R."/>
            <person name="Kyrpides N."/>
            <person name="Ivanova N."/>
            <person name="Pagani I."/>
            <person name="Cheng J.F."/>
            <person name="Goodwin L."/>
            <person name="Han C."/>
            <person name="Hauser L."/>
            <person name="Land M.L."/>
            <person name="Lapidus A."/>
            <person name="Lucas S."/>
            <person name="Pitluck S."/>
            <person name="Woyke T."/>
            <person name="Stein L."/>
            <person name="Murrell J.C."/>
        </authorList>
    </citation>
    <scope>NUCLEOTIDE SEQUENCE [LARGE SCALE GENOMIC DNA]</scope>
    <source>
        <strain evidence="17 18">MC09</strain>
    </source>
</reference>
<dbReference type="EC" id="2.7.1.33" evidence="6 16"/>
<gene>
    <name evidence="16" type="primary">coaX</name>
    <name evidence="17" type="ordered locus">Metme_1678</name>
</gene>
<evidence type="ECO:0000256" key="10">
    <source>
        <dbReference type="ARBA" id="ARBA00022777"/>
    </source>
</evidence>
<keyword evidence="8 16" id="KW-0808">Transferase</keyword>
<evidence type="ECO:0000256" key="3">
    <source>
        <dbReference type="ARBA" id="ARBA00004496"/>
    </source>
</evidence>
<evidence type="ECO:0000256" key="11">
    <source>
        <dbReference type="ARBA" id="ARBA00022840"/>
    </source>
</evidence>
<accession>G0A1N5</accession>
<proteinExistence type="inferred from homology"/>
<dbReference type="GO" id="GO:0005524">
    <property type="term" value="F:ATP binding"/>
    <property type="evidence" value="ECO:0007669"/>
    <property type="project" value="UniProtKB-UniRule"/>
</dbReference>
<evidence type="ECO:0000256" key="16">
    <source>
        <dbReference type="HAMAP-Rule" id="MF_01274"/>
    </source>
</evidence>
<dbReference type="InterPro" id="IPR043129">
    <property type="entry name" value="ATPase_NBD"/>
</dbReference>
<dbReference type="InterPro" id="IPR004619">
    <property type="entry name" value="Type_III_PanK"/>
</dbReference>
<dbReference type="STRING" id="857087.Metme_1678"/>
<reference evidence="18" key="3">
    <citation type="submission" date="2011-05" db="EMBL/GenBank/DDBJ databases">
        <title>Complete sequence of Methylomonas methanica MC09.</title>
        <authorList>
            <consortium name="US DOE Joint Genome Institute"/>
            <person name="Lucas S."/>
            <person name="Han J."/>
            <person name="Lapidus A."/>
            <person name="Cheng J.-F."/>
            <person name="Goodwin L."/>
            <person name="Pitluck S."/>
            <person name="Peters L."/>
            <person name="Mikhailova N."/>
            <person name="Teshima H."/>
            <person name="Han C."/>
            <person name="Tapia R."/>
            <person name="Land M."/>
            <person name="Hauser L."/>
            <person name="Kyrpides N."/>
            <person name="Ivanova N."/>
            <person name="Pagani I."/>
            <person name="Stein L."/>
            <person name="Woyke T."/>
        </authorList>
    </citation>
    <scope>NUCLEOTIDE SEQUENCE [LARGE SCALE GENOMIC DNA]</scope>
    <source>
        <strain evidence="18">MC09</strain>
    </source>
</reference>
<feature type="binding site" evidence="16">
    <location>
        <begin position="102"/>
        <end position="105"/>
    </location>
    <ligand>
        <name>substrate</name>
    </ligand>
</feature>
<comment type="subunit">
    <text evidence="5 16">Homodimer.</text>
</comment>
<keyword evidence="12 16" id="KW-0630">Potassium</keyword>
<comment type="cofactor">
    <cofactor evidence="16">
        <name>NH4(+)</name>
        <dbReference type="ChEBI" id="CHEBI:28938"/>
    </cofactor>
    <cofactor evidence="16">
        <name>K(+)</name>
        <dbReference type="ChEBI" id="CHEBI:29103"/>
    </cofactor>
    <text evidence="16">A monovalent cation. Ammonium or potassium.</text>
</comment>
<evidence type="ECO:0000256" key="4">
    <source>
        <dbReference type="ARBA" id="ARBA00005225"/>
    </source>
</evidence>
<keyword evidence="11 16" id="KW-0067">ATP-binding</keyword>
<evidence type="ECO:0000313" key="17">
    <source>
        <dbReference type="EMBL" id="AEG00096.1"/>
    </source>
</evidence>
<evidence type="ECO:0000256" key="2">
    <source>
        <dbReference type="ARBA" id="ARBA00001958"/>
    </source>
</evidence>
<dbReference type="KEGG" id="mmt:Metme_1678"/>
<feature type="binding site" evidence="16">
    <location>
        <position position="95"/>
    </location>
    <ligand>
        <name>substrate</name>
    </ligand>
</feature>
<dbReference type="GO" id="GO:0046872">
    <property type="term" value="F:metal ion binding"/>
    <property type="evidence" value="ECO:0007669"/>
    <property type="project" value="UniProtKB-KW"/>
</dbReference>
<dbReference type="Proteomes" id="UP000008888">
    <property type="component" value="Chromosome"/>
</dbReference>
<comment type="catalytic activity">
    <reaction evidence="1 16">
        <text>(R)-pantothenate + ATP = (R)-4'-phosphopantothenate + ADP + H(+)</text>
        <dbReference type="Rhea" id="RHEA:16373"/>
        <dbReference type="ChEBI" id="CHEBI:10986"/>
        <dbReference type="ChEBI" id="CHEBI:15378"/>
        <dbReference type="ChEBI" id="CHEBI:29032"/>
        <dbReference type="ChEBI" id="CHEBI:30616"/>
        <dbReference type="ChEBI" id="CHEBI:456216"/>
        <dbReference type="EC" id="2.7.1.33"/>
    </reaction>
</comment>
<evidence type="ECO:0000313" key="18">
    <source>
        <dbReference type="Proteomes" id="UP000008888"/>
    </source>
</evidence>
<dbReference type="GO" id="GO:0015937">
    <property type="term" value="P:coenzyme A biosynthetic process"/>
    <property type="evidence" value="ECO:0007669"/>
    <property type="project" value="UniProtKB-UniRule"/>
</dbReference>
<dbReference type="PANTHER" id="PTHR34265:SF1">
    <property type="entry name" value="TYPE III PANTOTHENATE KINASE"/>
    <property type="match status" value="1"/>
</dbReference>
<dbReference type="Gene3D" id="3.30.420.40">
    <property type="match status" value="2"/>
</dbReference>
<dbReference type="HOGENOM" id="CLU_066627_0_0_6"/>
<dbReference type="CDD" id="cd24015">
    <property type="entry name" value="ASKHA_NBD_PanK-III"/>
    <property type="match status" value="1"/>
</dbReference>
<dbReference type="AlphaFoldDB" id="G0A1N5"/>
<feature type="binding site" evidence="16">
    <location>
        <begin position="6"/>
        <end position="13"/>
    </location>
    <ligand>
        <name>ATP</name>
        <dbReference type="ChEBI" id="CHEBI:30616"/>
    </ligand>
</feature>
<evidence type="ECO:0000256" key="1">
    <source>
        <dbReference type="ARBA" id="ARBA00001206"/>
    </source>
</evidence>
<organism evidence="17 18">
    <name type="scientific">Methylomonas methanica (strain DSM 25384 / MC09)</name>
    <dbReference type="NCBI Taxonomy" id="857087"/>
    <lineage>
        <taxon>Bacteria</taxon>
        <taxon>Pseudomonadati</taxon>
        <taxon>Pseudomonadota</taxon>
        <taxon>Gammaproteobacteria</taxon>
        <taxon>Methylococcales</taxon>
        <taxon>Methylococcaceae</taxon>
        <taxon>Methylomonas</taxon>
    </lineage>
</organism>
<evidence type="ECO:0000256" key="15">
    <source>
        <dbReference type="ARBA" id="ARBA00040883"/>
    </source>
</evidence>
<dbReference type="UniPathway" id="UPA00241">
    <property type="reaction ID" value="UER00352"/>
</dbReference>
<dbReference type="HAMAP" id="MF_01274">
    <property type="entry name" value="Pantothen_kinase_3"/>
    <property type="match status" value="1"/>
</dbReference>
<dbReference type="OrthoDB" id="9781305at2"/>
<dbReference type="NCBIfam" id="TIGR00671">
    <property type="entry name" value="baf"/>
    <property type="match status" value="1"/>
</dbReference>
<evidence type="ECO:0000256" key="6">
    <source>
        <dbReference type="ARBA" id="ARBA00012102"/>
    </source>
</evidence>
<feature type="active site" description="Proton acceptor" evidence="16">
    <location>
        <position position="104"/>
    </location>
</feature>
<comment type="subcellular location">
    <subcellularLocation>
        <location evidence="3 16">Cytoplasm</location>
    </subcellularLocation>
</comment>
<evidence type="ECO:0000256" key="9">
    <source>
        <dbReference type="ARBA" id="ARBA00022741"/>
    </source>
</evidence>
<dbReference type="eggNOG" id="COG1521">
    <property type="taxonomic scope" value="Bacteria"/>
</dbReference>
<sequence>MNLLLDIGNTRLKWATEDQGQIDESHACDYRQPGCLASLERAWRGISVSRNLAIASVSEKQVLDSLIQLGQTLWPQCRLLIPQASAAAFGVTNAYQQPEKLGIDRWLAMIAAHNLYPGNVCVVDCGTAVTLDVVRADGRHLGGLICPGLNVMKQALVSNTADLMFTQRSYDTELGSATDVAIANGVCAAVIGLIEHTLSKLDADYRLVLTGGDAAYLVDLLRVSVSYDRDLVLKGLSIFCRGDANL</sequence>
<reference key="2">
    <citation type="submission" date="2011-05" db="EMBL/GenBank/DDBJ databases">
        <title>Complete genome sequence of the aerobic marine methanotroph Methylomonas methanica MC09.</title>
        <authorList>
            <person name="Boden R."/>
            <person name="Cunliffe M."/>
            <person name="Scanlan J."/>
            <person name="Moussard H."/>
            <person name="Kits K.D."/>
            <person name="Klotz M."/>
            <person name="Jetten M."/>
            <person name="Vuilleumier S."/>
            <person name="Han J."/>
            <person name="Peters L."/>
            <person name="Mikhailova N."/>
            <person name="Teshima H."/>
            <person name="Tapia R."/>
            <person name="Kyrpides N."/>
            <person name="Ivanova N."/>
            <person name="Pagani I."/>
            <person name="Cheng J.-F."/>
            <person name="Goodwin L."/>
            <person name="Han C."/>
            <person name="Hauser L."/>
            <person name="Land M."/>
            <person name="Lapidus A."/>
            <person name="Lucas S."/>
            <person name="Pitluck S."/>
            <person name="Woyke T."/>
            <person name="Stein L.Y."/>
            <person name="Murrell C."/>
        </authorList>
    </citation>
    <scope>NUCLEOTIDE SEQUENCE</scope>
    <source>
        <strain>MC09</strain>
    </source>
</reference>
<comment type="cofactor">
    <cofactor evidence="2">
        <name>K(+)</name>
        <dbReference type="ChEBI" id="CHEBI:29103"/>
    </cofactor>
</comment>
<dbReference type="PANTHER" id="PTHR34265">
    <property type="entry name" value="TYPE III PANTOTHENATE KINASE"/>
    <property type="match status" value="1"/>
</dbReference>
<feature type="binding site" evidence="16">
    <location>
        <position position="178"/>
    </location>
    <ligand>
        <name>substrate</name>
    </ligand>
</feature>
<keyword evidence="10 16" id="KW-0418">Kinase</keyword>
<evidence type="ECO:0000256" key="12">
    <source>
        <dbReference type="ARBA" id="ARBA00022958"/>
    </source>
</evidence>
<dbReference type="Pfam" id="PF03309">
    <property type="entry name" value="Pan_kinase"/>
    <property type="match status" value="1"/>
</dbReference>
<dbReference type="GO" id="GO:0005737">
    <property type="term" value="C:cytoplasm"/>
    <property type="evidence" value="ECO:0007669"/>
    <property type="project" value="UniProtKB-SubCell"/>
</dbReference>
<dbReference type="RefSeq" id="WP_013818349.1">
    <property type="nucleotide sequence ID" value="NC_015572.1"/>
</dbReference>
<evidence type="ECO:0000256" key="14">
    <source>
        <dbReference type="ARBA" id="ARBA00038036"/>
    </source>
</evidence>
<comment type="similarity">
    <text evidence="14 16">Belongs to the type III pantothenate kinase family.</text>
</comment>
<keyword evidence="16" id="KW-0479">Metal-binding</keyword>
<keyword evidence="7 16" id="KW-0963">Cytoplasm</keyword>
<comment type="pathway">
    <text evidence="4 16">Cofactor biosynthesis; coenzyme A biosynthesis; CoA from (R)-pantothenate: step 1/5.</text>
</comment>
<name>G0A1N5_METMM</name>